<dbReference type="EMBL" id="VFPJ01000001">
    <property type="protein sequence ID" value="TQM40455.1"/>
    <property type="molecule type" value="Genomic_DNA"/>
</dbReference>
<dbReference type="Pfam" id="PF01381">
    <property type="entry name" value="HTH_3"/>
    <property type="match status" value="1"/>
</dbReference>
<sequence>MTSIGIKIRKLRENKKMSQKELALKIGIEQTTLGSIESGNTKKLIFY</sequence>
<comment type="caution">
    <text evidence="2">The sequence shown here is derived from an EMBL/GenBank/DDBJ whole genome shotgun (WGS) entry which is preliminary data.</text>
</comment>
<protein>
    <submittedName>
        <fullName evidence="2">Helix-turn-helix protein</fullName>
    </submittedName>
</protein>
<dbReference type="AlphaFoldDB" id="A0A543G330"/>
<evidence type="ECO:0000259" key="1">
    <source>
        <dbReference type="PROSITE" id="PS50943"/>
    </source>
</evidence>
<reference evidence="2 3" key="1">
    <citation type="submission" date="2019-06" db="EMBL/GenBank/DDBJ databases">
        <title>Genomic Encyclopedia of Archaeal and Bacterial Type Strains, Phase II (KMG-II): from individual species to whole genera.</title>
        <authorList>
            <person name="Goeker M."/>
        </authorList>
    </citation>
    <scope>NUCLEOTIDE SEQUENCE [LARGE SCALE GENOMIC DNA]</scope>
    <source>
        <strain evidence="2 3">DSM 24789</strain>
    </source>
</reference>
<dbReference type="CDD" id="cd00093">
    <property type="entry name" value="HTH_XRE"/>
    <property type="match status" value="1"/>
</dbReference>
<dbReference type="PROSITE" id="PS50943">
    <property type="entry name" value="HTH_CROC1"/>
    <property type="match status" value="1"/>
</dbReference>
<dbReference type="InterPro" id="IPR010982">
    <property type="entry name" value="Lambda_DNA-bd_dom_sf"/>
</dbReference>
<proteinExistence type="predicted"/>
<organism evidence="2 3">
    <name type="scientific">Flavobacterium branchiophilum</name>
    <dbReference type="NCBI Taxonomy" id="55197"/>
    <lineage>
        <taxon>Bacteria</taxon>
        <taxon>Pseudomonadati</taxon>
        <taxon>Bacteroidota</taxon>
        <taxon>Flavobacteriia</taxon>
        <taxon>Flavobacteriales</taxon>
        <taxon>Flavobacteriaceae</taxon>
        <taxon>Flavobacterium</taxon>
    </lineage>
</organism>
<dbReference type="InterPro" id="IPR001387">
    <property type="entry name" value="Cro/C1-type_HTH"/>
</dbReference>
<dbReference type="RefSeq" id="WP_089081368.1">
    <property type="nucleotide sequence ID" value="NZ_VFPJ01000001.1"/>
</dbReference>
<evidence type="ECO:0000313" key="2">
    <source>
        <dbReference type="EMBL" id="TQM40455.1"/>
    </source>
</evidence>
<evidence type="ECO:0000313" key="3">
    <source>
        <dbReference type="Proteomes" id="UP000320773"/>
    </source>
</evidence>
<dbReference type="Proteomes" id="UP000320773">
    <property type="component" value="Unassembled WGS sequence"/>
</dbReference>
<dbReference type="SUPFAM" id="SSF47413">
    <property type="entry name" value="lambda repressor-like DNA-binding domains"/>
    <property type="match status" value="1"/>
</dbReference>
<feature type="domain" description="HTH cro/C1-type" evidence="1">
    <location>
        <begin position="8"/>
        <end position="42"/>
    </location>
</feature>
<dbReference type="Gene3D" id="1.10.260.40">
    <property type="entry name" value="lambda repressor-like DNA-binding domains"/>
    <property type="match status" value="1"/>
</dbReference>
<gene>
    <name evidence="2" type="ORF">BC670_1343</name>
</gene>
<name>A0A543G330_9FLAO</name>
<accession>A0A543G330</accession>
<dbReference type="GO" id="GO:0003677">
    <property type="term" value="F:DNA binding"/>
    <property type="evidence" value="ECO:0007669"/>
    <property type="project" value="InterPro"/>
</dbReference>